<comment type="similarity">
    <text evidence="3">Belongs to the trans-sulfuration enzymes family.</text>
</comment>
<dbReference type="Gene3D" id="3.90.1150.10">
    <property type="entry name" value="Aspartate Aminotransferase, domain 1"/>
    <property type="match status" value="1"/>
</dbReference>
<proteinExistence type="inferred from homology"/>
<comment type="caution">
    <text evidence="4">The sequence shown here is derived from an EMBL/GenBank/DDBJ whole genome shotgun (WGS) entry which is preliminary data.</text>
</comment>
<name>A0AAD6YHI1_9AGAR</name>
<organism evidence="4 5">
    <name type="scientific">Mycena pura</name>
    <dbReference type="NCBI Taxonomy" id="153505"/>
    <lineage>
        <taxon>Eukaryota</taxon>
        <taxon>Fungi</taxon>
        <taxon>Dikarya</taxon>
        <taxon>Basidiomycota</taxon>
        <taxon>Agaricomycotina</taxon>
        <taxon>Agaricomycetes</taxon>
        <taxon>Agaricomycetidae</taxon>
        <taxon>Agaricales</taxon>
        <taxon>Marasmiineae</taxon>
        <taxon>Mycenaceae</taxon>
        <taxon>Mycena</taxon>
    </lineage>
</organism>
<dbReference type="SUPFAM" id="SSF53383">
    <property type="entry name" value="PLP-dependent transferases"/>
    <property type="match status" value="1"/>
</dbReference>
<sequence length="565" mass="62438">MAILLKPSPPTGLAIPPNTPHSVLNSLPEWDDNIMIVQGRGSEILKETTYPRFNIHPCVEELAAVIVKAIDASHQGNCFLFPTFLLAQEFRSYIQVNFPFSSCDVHCATEIADAPSKHQIFAVLFSAEMRDARKFYIFSGNGISPRLAEVCLQRRGGNPQPPLSLPSPTGHCFGEYYSRHTPLDSAEDAKRVIRNRFSGMVDGGLNIRGVPAASPEDVYLFSSGMQAIWRVYNLLAGTLGSRNDCRSHKVAHVNLLYCDSYKFLELPNSAGYHFFTNDALNELESLLATGTPDQPAILALYTDFPGNPHLRSADLARLRALADRYNIPIIVDETAGGYLNTQTLPYCDIVVSSLTKLFSGMANVLGGATILNPASRFYPEFKKHMEATYEDTVFDHDALLLEMHSREYAHRTAITSHNAEMLSDVLHSHSVDGGSKASVLKAVHYPKYRTRDIYDRYRNPLAEKAGLKETGYGNLLSVTFTSVAAAKAFYCALQCYKGATLGTVFTLATAFSVIAFPPEKMQWIEDRGVEESLIRFSVGMEDTSSILKCVLDALLVAQRVQNAVE</sequence>
<reference evidence="4" key="1">
    <citation type="submission" date="2023-03" db="EMBL/GenBank/DDBJ databases">
        <title>Massive genome expansion in bonnet fungi (Mycena s.s.) driven by repeated elements and novel gene families across ecological guilds.</title>
        <authorList>
            <consortium name="Lawrence Berkeley National Laboratory"/>
            <person name="Harder C.B."/>
            <person name="Miyauchi S."/>
            <person name="Viragh M."/>
            <person name="Kuo A."/>
            <person name="Thoen E."/>
            <person name="Andreopoulos B."/>
            <person name="Lu D."/>
            <person name="Skrede I."/>
            <person name="Drula E."/>
            <person name="Henrissat B."/>
            <person name="Morin E."/>
            <person name="Kohler A."/>
            <person name="Barry K."/>
            <person name="LaButti K."/>
            <person name="Morin E."/>
            <person name="Salamov A."/>
            <person name="Lipzen A."/>
            <person name="Mereny Z."/>
            <person name="Hegedus B."/>
            <person name="Baldrian P."/>
            <person name="Stursova M."/>
            <person name="Weitz H."/>
            <person name="Taylor A."/>
            <person name="Grigoriev I.V."/>
            <person name="Nagy L.G."/>
            <person name="Martin F."/>
            <person name="Kauserud H."/>
        </authorList>
    </citation>
    <scope>NUCLEOTIDE SEQUENCE</scope>
    <source>
        <strain evidence="4">9144</strain>
    </source>
</reference>
<dbReference type="GO" id="GO:0030170">
    <property type="term" value="F:pyridoxal phosphate binding"/>
    <property type="evidence" value="ECO:0007669"/>
    <property type="project" value="InterPro"/>
</dbReference>
<keyword evidence="2 3" id="KW-0663">Pyridoxal phosphate</keyword>
<dbReference type="Pfam" id="PF01053">
    <property type="entry name" value="Cys_Met_Meta_PP"/>
    <property type="match status" value="1"/>
</dbReference>
<dbReference type="InterPro" id="IPR051750">
    <property type="entry name" value="Trans-sulfuration_enzymes"/>
</dbReference>
<dbReference type="PANTHER" id="PTHR42699">
    <property type="match status" value="1"/>
</dbReference>
<keyword evidence="5" id="KW-1185">Reference proteome</keyword>
<dbReference type="InterPro" id="IPR015421">
    <property type="entry name" value="PyrdxlP-dep_Trfase_major"/>
</dbReference>
<dbReference type="Proteomes" id="UP001219525">
    <property type="component" value="Unassembled WGS sequence"/>
</dbReference>
<comment type="cofactor">
    <cofactor evidence="1 3">
        <name>pyridoxal 5'-phosphate</name>
        <dbReference type="ChEBI" id="CHEBI:597326"/>
    </cofactor>
</comment>
<evidence type="ECO:0000313" key="4">
    <source>
        <dbReference type="EMBL" id="KAJ7221727.1"/>
    </source>
</evidence>
<evidence type="ECO:0000313" key="5">
    <source>
        <dbReference type="Proteomes" id="UP001219525"/>
    </source>
</evidence>
<dbReference type="GO" id="GO:0019346">
    <property type="term" value="P:transsulfuration"/>
    <property type="evidence" value="ECO:0007669"/>
    <property type="project" value="InterPro"/>
</dbReference>
<accession>A0AAD6YHI1</accession>
<keyword evidence="4" id="KW-0808">Transferase</keyword>
<evidence type="ECO:0000256" key="2">
    <source>
        <dbReference type="ARBA" id="ARBA00022898"/>
    </source>
</evidence>
<dbReference type="InterPro" id="IPR015422">
    <property type="entry name" value="PyrdxlP-dep_Trfase_small"/>
</dbReference>
<dbReference type="Gene3D" id="3.40.640.10">
    <property type="entry name" value="Type I PLP-dependent aspartate aminotransferase-like (Major domain)"/>
    <property type="match status" value="1"/>
</dbReference>
<dbReference type="InterPro" id="IPR015424">
    <property type="entry name" value="PyrdxlP-dep_Trfase"/>
</dbReference>
<gene>
    <name evidence="4" type="ORF">GGX14DRAFT_671021</name>
</gene>
<evidence type="ECO:0000256" key="3">
    <source>
        <dbReference type="RuleBase" id="RU362118"/>
    </source>
</evidence>
<dbReference type="PANTHER" id="PTHR42699:SF1">
    <property type="entry name" value="CYSTATHIONINE GAMMA-SYNTHASE-RELATED"/>
    <property type="match status" value="1"/>
</dbReference>
<protein>
    <submittedName>
        <fullName evidence="4">Pyridoxal phosphate-dependent transferase</fullName>
    </submittedName>
</protein>
<dbReference type="GO" id="GO:0003962">
    <property type="term" value="F:cystathionine gamma-synthase activity"/>
    <property type="evidence" value="ECO:0007669"/>
    <property type="project" value="TreeGrafter"/>
</dbReference>
<dbReference type="EMBL" id="JARJCW010000008">
    <property type="protein sequence ID" value="KAJ7221727.1"/>
    <property type="molecule type" value="Genomic_DNA"/>
</dbReference>
<dbReference type="AlphaFoldDB" id="A0AAD6YHI1"/>
<dbReference type="InterPro" id="IPR000277">
    <property type="entry name" value="Cys/Met-Metab_PyrdxlP-dep_enz"/>
</dbReference>
<evidence type="ECO:0000256" key="1">
    <source>
        <dbReference type="ARBA" id="ARBA00001933"/>
    </source>
</evidence>